<dbReference type="AlphaFoldDB" id="A0A183BWF5"/>
<feature type="compositionally biased region" description="Low complexity" evidence="1">
    <location>
        <begin position="180"/>
        <end position="191"/>
    </location>
</feature>
<keyword evidence="2" id="KW-1185">Reference proteome</keyword>
<protein>
    <submittedName>
        <fullName evidence="3">BK_channel_a domain-containing protein</fullName>
    </submittedName>
</protein>
<organism evidence="2 3">
    <name type="scientific">Globodera pallida</name>
    <name type="common">Potato cyst nematode worm</name>
    <name type="synonym">Heterodera pallida</name>
    <dbReference type="NCBI Taxonomy" id="36090"/>
    <lineage>
        <taxon>Eukaryota</taxon>
        <taxon>Metazoa</taxon>
        <taxon>Ecdysozoa</taxon>
        <taxon>Nematoda</taxon>
        <taxon>Chromadorea</taxon>
        <taxon>Rhabditida</taxon>
        <taxon>Tylenchina</taxon>
        <taxon>Tylenchomorpha</taxon>
        <taxon>Tylenchoidea</taxon>
        <taxon>Heteroderidae</taxon>
        <taxon>Heteroderinae</taxon>
        <taxon>Globodera</taxon>
    </lineage>
</organism>
<dbReference type="Proteomes" id="UP000050741">
    <property type="component" value="Unassembled WGS sequence"/>
</dbReference>
<proteinExistence type="predicted"/>
<evidence type="ECO:0000313" key="2">
    <source>
        <dbReference type="Proteomes" id="UP000050741"/>
    </source>
</evidence>
<dbReference type="WBParaSite" id="GPLIN_000494400">
    <property type="protein sequence ID" value="GPLIN_000494400"/>
    <property type="gene ID" value="GPLIN_000494400"/>
</dbReference>
<accession>A0A183BWF5</accession>
<sequence length="241" mass="27342">MRQLRDSMARQVCLMIINRPEDGHDLATYMNCFERYNQGRQVGVLDFADHPTIEDGYVFTLSAGVALPAALLPLDGAGLPEWAKHNESIVLVLICRMDHEDYKAHSERLLQAHSRGHCAIWEQQQLLKHGGGGLPPCGGRHLYPYRDRQRSKPDHQRLNTGGETGDDDKSETDHNHHNSNHNNRSAANSPSVDQQQDKACAPSDCLRIEIYKDNELMPSAVKIQPRMRPTVGEWRMRRTAY</sequence>
<feature type="region of interest" description="Disordered" evidence="1">
    <location>
        <begin position="138"/>
        <end position="199"/>
    </location>
</feature>
<evidence type="ECO:0000313" key="3">
    <source>
        <dbReference type="WBParaSite" id="GPLIN_000494400"/>
    </source>
</evidence>
<reference evidence="2" key="2">
    <citation type="submission" date="2014-05" db="EMBL/GenBank/DDBJ databases">
        <title>The genome and life-stage specific transcriptomes of Globodera pallida elucidate key aspects of plant parasitism by a cyst nematode.</title>
        <authorList>
            <person name="Cotton J.A."/>
            <person name="Lilley C.J."/>
            <person name="Jones L.M."/>
            <person name="Kikuchi T."/>
            <person name="Reid A.J."/>
            <person name="Thorpe P."/>
            <person name="Tsai I.J."/>
            <person name="Beasley H."/>
            <person name="Blok V."/>
            <person name="Cock P.J.A."/>
            <person name="Van den Akker S.E."/>
            <person name="Holroyd N."/>
            <person name="Hunt M."/>
            <person name="Mantelin S."/>
            <person name="Naghra H."/>
            <person name="Pain A."/>
            <person name="Palomares-Rius J.E."/>
            <person name="Zarowiecki M."/>
            <person name="Berriman M."/>
            <person name="Jones J.T."/>
            <person name="Urwin P.E."/>
        </authorList>
    </citation>
    <scope>NUCLEOTIDE SEQUENCE [LARGE SCALE GENOMIC DNA]</scope>
    <source>
        <strain evidence="2">Lindley</strain>
    </source>
</reference>
<reference evidence="2" key="1">
    <citation type="submission" date="2013-12" db="EMBL/GenBank/DDBJ databases">
        <authorList>
            <person name="Aslett M."/>
        </authorList>
    </citation>
    <scope>NUCLEOTIDE SEQUENCE [LARGE SCALE GENOMIC DNA]</scope>
    <source>
        <strain evidence="2">Lindley</strain>
    </source>
</reference>
<reference evidence="3" key="3">
    <citation type="submission" date="2016-06" db="UniProtKB">
        <authorList>
            <consortium name="WormBaseParasite"/>
        </authorList>
    </citation>
    <scope>IDENTIFICATION</scope>
</reference>
<evidence type="ECO:0000256" key="1">
    <source>
        <dbReference type="SAM" id="MobiDB-lite"/>
    </source>
</evidence>
<feature type="compositionally biased region" description="Basic and acidic residues" evidence="1">
    <location>
        <begin position="144"/>
        <end position="157"/>
    </location>
</feature>
<name>A0A183BWF5_GLOPA</name>